<reference evidence="3" key="1">
    <citation type="submission" date="2017-02" db="UniProtKB">
        <authorList>
            <consortium name="WormBaseParasite"/>
        </authorList>
    </citation>
    <scope>IDENTIFICATION</scope>
</reference>
<dbReference type="WBParaSite" id="NBR_0001041101-mRNA-1">
    <property type="protein sequence ID" value="NBR_0001041101-mRNA-1"/>
    <property type="gene ID" value="NBR_0001041101"/>
</dbReference>
<keyword evidence="2" id="KW-1185">Reference proteome</keyword>
<name>A0A0N4Y3L4_NIPBR</name>
<dbReference type="AlphaFoldDB" id="A0A0N4Y3L4"/>
<proteinExistence type="predicted"/>
<dbReference type="PANTHER" id="PTHR19446">
    <property type="entry name" value="REVERSE TRANSCRIPTASES"/>
    <property type="match status" value="1"/>
</dbReference>
<evidence type="ECO:0000313" key="3">
    <source>
        <dbReference type="WBParaSite" id="NBR_0001041101-mRNA-1"/>
    </source>
</evidence>
<evidence type="ECO:0000313" key="2">
    <source>
        <dbReference type="Proteomes" id="UP000271162"/>
    </source>
</evidence>
<dbReference type="Proteomes" id="UP000271162">
    <property type="component" value="Unassembled WGS sequence"/>
</dbReference>
<reference evidence="1 2" key="2">
    <citation type="submission" date="2018-11" db="EMBL/GenBank/DDBJ databases">
        <authorList>
            <consortium name="Pathogen Informatics"/>
        </authorList>
    </citation>
    <scope>NUCLEOTIDE SEQUENCE [LARGE SCALE GENOMIC DNA]</scope>
</reference>
<organism evidence="3">
    <name type="scientific">Nippostrongylus brasiliensis</name>
    <name type="common">Rat hookworm</name>
    <dbReference type="NCBI Taxonomy" id="27835"/>
    <lineage>
        <taxon>Eukaryota</taxon>
        <taxon>Metazoa</taxon>
        <taxon>Ecdysozoa</taxon>
        <taxon>Nematoda</taxon>
        <taxon>Chromadorea</taxon>
        <taxon>Rhabditida</taxon>
        <taxon>Rhabditina</taxon>
        <taxon>Rhabditomorpha</taxon>
        <taxon>Strongyloidea</taxon>
        <taxon>Heligmosomidae</taxon>
        <taxon>Nippostrongylus</taxon>
    </lineage>
</organism>
<accession>A0A0N4Y3L4</accession>
<sequence>MAAGLPDPNGSVNDTWQQAARTILQCATETLKRRVEGQMGTKLPGSGMTRSSEDLTIYKKYKRLAKVAVAKVKNAEMDGLYEKLEEPQAEKFAFRLAKAQHRASLDARVVKTVKNASGCMLRTPADVKSRWEEYFKGFLNEEFPREHIPEAAPVEGPVQLWSEEEVQTSIRKMKVGKAVGPDGVPVEAWKALREYGVGWLTRFLNKVTAEGKMPESWRNSIIVPIFKQ</sequence>
<protein>
    <submittedName>
        <fullName evidence="3">Tick transposon</fullName>
    </submittedName>
</protein>
<evidence type="ECO:0000313" key="1">
    <source>
        <dbReference type="EMBL" id="VDL74001.1"/>
    </source>
</evidence>
<dbReference type="EMBL" id="UYSL01020313">
    <property type="protein sequence ID" value="VDL74001.1"/>
    <property type="molecule type" value="Genomic_DNA"/>
</dbReference>
<dbReference type="STRING" id="27835.A0A0N4Y3L4"/>
<gene>
    <name evidence="1" type="ORF">NBR_LOCUS10412</name>
</gene>